<dbReference type="EMBL" id="CAJNOO010008546">
    <property type="protein sequence ID" value="CAF1483248.1"/>
    <property type="molecule type" value="Genomic_DNA"/>
</dbReference>
<evidence type="ECO:0000313" key="4">
    <source>
        <dbReference type="Proteomes" id="UP000663836"/>
    </source>
</evidence>
<protein>
    <submittedName>
        <fullName evidence="3">Uncharacterized protein</fullName>
    </submittedName>
</protein>
<evidence type="ECO:0000313" key="2">
    <source>
        <dbReference type="EMBL" id="CAF1483248.1"/>
    </source>
</evidence>
<accession>A0A819TDQ8</accession>
<organism evidence="3 4">
    <name type="scientific">Rotaria sordida</name>
    <dbReference type="NCBI Taxonomy" id="392033"/>
    <lineage>
        <taxon>Eukaryota</taxon>
        <taxon>Metazoa</taxon>
        <taxon>Spiralia</taxon>
        <taxon>Gnathifera</taxon>
        <taxon>Rotifera</taxon>
        <taxon>Eurotatoria</taxon>
        <taxon>Bdelloidea</taxon>
        <taxon>Philodinida</taxon>
        <taxon>Philodinidae</taxon>
        <taxon>Rotaria</taxon>
    </lineage>
</organism>
<dbReference type="Proteomes" id="UP000663836">
    <property type="component" value="Unassembled WGS sequence"/>
</dbReference>
<evidence type="ECO:0000313" key="3">
    <source>
        <dbReference type="EMBL" id="CAF4076558.1"/>
    </source>
</evidence>
<reference evidence="3" key="1">
    <citation type="submission" date="2021-02" db="EMBL/GenBank/DDBJ databases">
        <authorList>
            <person name="Nowell W R."/>
        </authorList>
    </citation>
    <scope>NUCLEOTIDE SEQUENCE</scope>
</reference>
<dbReference type="AlphaFoldDB" id="A0A819TDQ8"/>
<feature type="non-terminal residue" evidence="3">
    <location>
        <position position="41"/>
    </location>
</feature>
<evidence type="ECO:0000256" key="1">
    <source>
        <dbReference type="SAM" id="MobiDB-lite"/>
    </source>
</evidence>
<name>A0A819TDQ8_9BILA</name>
<proteinExistence type="predicted"/>
<feature type="region of interest" description="Disordered" evidence="1">
    <location>
        <begin position="21"/>
        <end position="41"/>
    </location>
</feature>
<gene>
    <name evidence="3" type="ORF">JBS370_LOCUS30455</name>
    <name evidence="2" type="ORF">RFH988_LOCUS38084</name>
</gene>
<dbReference type="Proteomes" id="UP000663882">
    <property type="component" value="Unassembled WGS sequence"/>
</dbReference>
<comment type="caution">
    <text evidence="3">The sequence shown here is derived from an EMBL/GenBank/DDBJ whole genome shotgun (WGS) entry which is preliminary data.</text>
</comment>
<dbReference type="EMBL" id="CAJOBD010007031">
    <property type="protein sequence ID" value="CAF4076558.1"/>
    <property type="molecule type" value="Genomic_DNA"/>
</dbReference>
<sequence length="41" mass="4396">MIFTGTIAILGGIQPLSNSNTAFRQKQNTNSKSAQKAESNK</sequence>